<keyword evidence="3" id="KW-1185">Reference proteome</keyword>
<evidence type="ECO:0000256" key="1">
    <source>
        <dbReference type="SAM" id="MobiDB-lite"/>
    </source>
</evidence>
<dbReference type="AlphaFoldDB" id="A0A5B7DI64"/>
<proteinExistence type="predicted"/>
<gene>
    <name evidence="2" type="ORF">E2C01_013694</name>
</gene>
<name>A0A5B7DI64_PORTR</name>
<accession>A0A5B7DI64</accession>
<sequence>MSRQPHTSDTLAPTRESLGAAEGWVGEEEEETGMGWILSEYLGAYHLSGRGDQSGFENCGTVWWCDVYRDVVLWYRVRVVVVRCGVVWCGVMRCGVV</sequence>
<evidence type="ECO:0000313" key="3">
    <source>
        <dbReference type="Proteomes" id="UP000324222"/>
    </source>
</evidence>
<evidence type="ECO:0000313" key="2">
    <source>
        <dbReference type="EMBL" id="MPC20739.1"/>
    </source>
</evidence>
<organism evidence="2 3">
    <name type="scientific">Portunus trituberculatus</name>
    <name type="common">Swimming crab</name>
    <name type="synonym">Neptunus trituberculatus</name>
    <dbReference type="NCBI Taxonomy" id="210409"/>
    <lineage>
        <taxon>Eukaryota</taxon>
        <taxon>Metazoa</taxon>
        <taxon>Ecdysozoa</taxon>
        <taxon>Arthropoda</taxon>
        <taxon>Crustacea</taxon>
        <taxon>Multicrustacea</taxon>
        <taxon>Malacostraca</taxon>
        <taxon>Eumalacostraca</taxon>
        <taxon>Eucarida</taxon>
        <taxon>Decapoda</taxon>
        <taxon>Pleocyemata</taxon>
        <taxon>Brachyura</taxon>
        <taxon>Eubrachyura</taxon>
        <taxon>Portunoidea</taxon>
        <taxon>Portunidae</taxon>
        <taxon>Portuninae</taxon>
        <taxon>Portunus</taxon>
    </lineage>
</organism>
<feature type="compositionally biased region" description="Polar residues" evidence="1">
    <location>
        <begin position="1"/>
        <end position="11"/>
    </location>
</feature>
<comment type="caution">
    <text evidence="2">The sequence shown here is derived from an EMBL/GenBank/DDBJ whole genome shotgun (WGS) entry which is preliminary data.</text>
</comment>
<reference evidence="2 3" key="1">
    <citation type="submission" date="2019-05" db="EMBL/GenBank/DDBJ databases">
        <title>Another draft genome of Portunus trituberculatus and its Hox gene families provides insights of decapod evolution.</title>
        <authorList>
            <person name="Jeong J.-H."/>
            <person name="Song I."/>
            <person name="Kim S."/>
            <person name="Choi T."/>
            <person name="Kim D."/>
            <person name="Ryu S."/>
            <person name="Kim W."/>
        </authorList>
    </citation>
    <scope>NUCLEOTIDE SEQUENCE [LARGE SCALE GENOMIC DNA]</scope>
    <source>
        <tissue evidence="2">Muscle</tissue>
    </source>
</reference>
<dbReference type="Proteomes" id="UP000324222">
    <property type="component" value="Unassembled WGS sequence"/>
</dbReference>
<feature type="region of interest" description="Disordered" evidence="1">
    <location>
        <begin position="1"/>
        <end position="27"/>
    </location>
</feature>
<protein>
    <submittedName>
        <fullName evidence="2">Uncharacterized protein</fullName>
    </submittedName>
</protein>
<dbReference type="EMBL" id="VSRR010000904">
    <property type="protein sequence ID" value="MPC20739.1"/>
    <property type="molecule type" value="Genomic_DNA"/>
</dbReference>